<sequence>MQSSGTPDGQLAGDPLGSSRQSNPGLPSYEASALPPSYCPLRVHVDGTQLSSGLVQFIRFTGCTIGRTMSNKFKGTFARKQNQHKAARHVT</sequence>
<gene>
    <name evidence="2" type="ORF">TCNE_LOCUS14585</name>
</gene>
<dbReference type="Proteomes" id="UP000050794">
    <property type="component" value="Unassembled WGS sequence"/>
</dbReference>
<dbReference type="WBParaSite" id="TCNE_0001458501-mRNA-1">
    <property type="protein sequence ID" value="TCNE_0001458501-mRNA-1"/>
    <property type="gene ID" value="TCNE_0001458501"/>
</dbReference>
<keyword evidence="3" id="KW-1185">Reference proteome</keyword>
<evidence type="ECO:0000313" key="2">
    <source>
        <dbReference type="EMBL" id="VDM45906.1"/>
    </source>
</evidence>
<feature type="region of interest" description="Disordered" evidence="1">
    <location>
        <begin position="1"/>
        <end position="31"/>
    </location>
</feature>
<evidence type="ECO:0000313" key="3">
    <source>
        <dbReference type="Proteomes" id="UP000050794"/>
    </source>
</evidence>
<reference evidence="2 3" key="2">
    <citation type="submission" date="2018-11" db="EMBL/GenBank/DDBJ databases">
        <authorList>
            <consortium name="Pathogen Informatics"/>
        </authorList>
    </citation>
    <scope>NUCLEOTIDE SEQUENCE [LARGE SCALE GENOMIC DNA]</scope>
</reference>
<evidence type="ECO:0000256" key="1">
    <source>
        <dbReference type="SAM" id="MobiDB-lite"/>
    </source>
</evidence>
<dbReference type="AlphaFoldDB" id="A0A183V1G5"/>
<proteinExistence type="predicted"/>
<protein>
    <submittedName>
        <fullName evidence="2 4">Uncharacterized protein</fullName>
    </submittedName>
</protein>
<name>A0A183V1G5_TOXCA</name>
<reference evidence="4" key="1">
    <citation type="submission" date="2016-06" db="UniProtKB">
        <authorList>
            <consortium name="WormBaseParasite"/>
        </authorList>
    </citation>
    <scope>IDENTIFICATION</scope>
</reference>
<evidence type="ECO:0000313" key="4">
    <source>
        <dbReference type="WBParaSite" id="TCNE_0001458501-mRNA-1"/>
    </source>
</evidence>
<organism evidence="3 4">
    <name type="scientific">Toxocara canis</name>
    <name type="common">Canine roundworm</name>
    <dbReference type="NCBI Taxonomy" id="6265"/>
    <lineage>
        <taxon>Eukaryota</taxon>
        <taxon>Metazoa</taxon>
        <taxon>Ecdysozoa</taxon>
        <taxon>Nematoda</taxon>
        <taxon>Chromadorea</taxon>
        <taxon>Rhabditida</taxon>
        <taxon>Spirurina</taxon>
        <taxon>Ascaridomorpha</taxon>
        <taxon>Ascaridoidea</taxon>
        <taxon>Toxocaridae</taxon>
        <taxon>Toxocara</taxon>
    </lineage>
</organism>
<accession>A0A183V1G5</accession>
<dbReference type="EMBL" id="UYWY01022331">
    <property type="protein sequence ID" value="VDM45906.1"/>
    <property type="molecule type" value="Genomic_DNA"/>
</dbReference>